<protein>
    <submittedName>
        <fullName evidence="5">Protein shisa-4 isoform X1</fullName>
    </submittedName>
</protein>
<dbReference type="RefSeq" id="XP_015512665.1">
    <property type="nucleotide sequence ID" value="XM_015657179.2"/>
</dbReference>
<organism evidence="5">
    <name type="scientific">Neodiprion lecontei</name>
    <name type="common">Redheaded pine sawfly</name>
    <dbReference type="NCBI Taxonomy" id="441921"/>
    <lineage>
        <taxon>Eukaryota</taxon>
        <taxon>Metazoa</taxon>
        <taxon>Ecdysozoa</taxon>
        <taxon>Arthropoda</taxon>
        <taxon>Hexapoda</taxon>
        <taxon>Insecta</taxon>
        <taxon>Pterygota</taxon>
        <taxon>Neoptera</taxon>
        <taxon>Endopterygota</taxon>
        <taxon>Hymenoptera</taxon>
        <taxon>Tenthredinoidea</taxon>
        <taxon>Diprionidae</taxon>
        <taxon>Diprioninae</taxon>
        <taxon>Neodiprion</taxon>
    </lineage>
</organism>
<feature type="region of interest" description="Disordered" evidence="1">
    <location>
        <begin position="161"/>
        <end position="184"/>
    </location>
</feature>
<dbReference type="KEGG" id="nlo:107219093"/>
<dbReference type="InParanoid" id="A0A6J0BCM4"/>
<keyword evidence="2" id="KW-0812">Transmembrane</keyword>
<sequence length="184" mass="20342">MARFAVSIVAVICLVSVAYGMDCTLGTSDNFIDKFVNSCPRPLIDPSENSYCCPRVDGTVYCCDWAEFTMRTGLGIIVPVVIAVVVIISLIVFCISCLCCACCPWYRRRHRGTIYSSMQTPVTGIHVIQTPPSNSGYTVHQIQQIQPPIYANAVSAMPQHPVPPPQYTREDNTKQAPYNPSYVQ</sequence>
<keyword evidence="4" id="KW-1185">Reference proteome</keyword>
<keyword evidence="3" id="KW-0732">Signal</keyword>
<evidence type="ECO:0000313" key="4">
    <source>
        <dbReference type="Proteomes" id="UP000829291"/>
    </source>
</evidence>
<accession>A0A6J0BCM4</accession>
<feature type="compositionally biased region" description="Polar residues" evidence="1">
    <location>
        <begin position="174"/>
        <end position="184"/>
    </location>
</feature>
<dbReference type="AlphaFoldDB" id="A0A6J0BCM4"/>
<evidence type="ECO:0000313" key="5">
    <source>
        <dbReference type="RefSeq" id="XP_015512665.1"/>
    </source>
</evidence>
<feature type="transmembrane region" description="Helical" evidence="2">
    <location>
        <begin position="76"/>
        <end position="106"/>
    </location>
</feature>
<proteinExistence type="predicted"/>
<dbReference type="OrthoDB" id="7687651at2759"/>
<evidence type="ECO:0000256" key="3">
    <source>
        <dbReference type="SAM" id="SignalP"/>
    </source>
</evidence>
<evidence type="ECO:0000256" key="1">
    <source>
        <dbReference type="SAM" id="MobiDB-lite"/>
    </source>
</evidence>
<evidence type="ECO:0000256" key="2">
    <source>
        <dbReference type="SAM" id="Phobius"/>
    </source>
</evidence>
<dbReference type="GeneID" id="107219093"/>
<gene>
    <name evidence="5" type="primary">LOC107219093</name>
</gene>
<feature type="chain" id="PRO_5026833857" evidence="3">
    <location>
        <begin position="21"/>
        <end position="184"/>
    </location>
</feature>
<name>A0A6J0BCM4_NEOLC</name>
<keyword evidence="2" id="KW-0472">Membrane</keyword>
<dbReference type="Proteomes" id="UP000829291">
    <property type="component" value="Chromosome 5"/>
</dbReference>
<feature type="signal peptide" evidence="3">
    <location>
        <begin position="1"/>
        <end position="20"/>
    </location>
</feature>
<keyword evidence="2" id="KW-1133">Transmembrane helix</keyword>
<reference evidence="5" key="1">
    <citation type="submission" date="2025-08" db="UniProtKB">
        <authorList>
            <consortium name="RefSeq"/>
        </authorList>
    </citation>
    <scope>IDENTIFICATION</scope>
    <source>
        <tissue evidence="5">Thorax and Abdomen</tissue>
    </source>
</reference>